<accession>A0A6A6DNU6</accession>
<proteinExistence type="predicted"/>
<evidence type="ECO:0000313" key="2">
    <source>
        <dbReference type="Proteomes" id="UP000800200"/>
    </source>
</evidence>
<evidence type="ECO:0000313" key="1">
    <source>
        <dbReference type="EMBL" id="KAF2180653.1"/>
    </source>
</evidence>
<dbReference type="AlphaFoldDB" id="A0A6A6DNU6"/>
<organism evidence="1 2">
    <name type="scientific">Zopfia rhizophila CBS 207.26</name>
    <dbReference type="NCBI Taxonomy" id="1314779"/>
    <lineage>
        <taxon>Eukaryota</taxon>
        <taxon>Fungi</taxon>
        <taxon>Dikarya</taxon>
        <taxon>Ascomycota</taxon>
        <taxon>Pezizomycotina</taxon>
        <taxon>Dothideomycetes</taxon>
        <taxon>Dothideomycetes incertae sedis</taxon>
        <taxon>Zopfiaceae</taxon>
        <taxon>Zopfia</taxon>
    </lineage>
</organism>
<dbReference type="EMBL" id="ML994657">
    <property type="protein sequence ID" value="KAF2180653.1"/>
    <property type="molecule type" value="Genomic_DNA"/>
</dbReference>
<name>A0A6A6DNU6_9PEZI</name>
<protein>
    <submittedName>
        <fullName evidence="1">Uncharacterized protein</fullName>
    </submittedName>
</protein>
<keyword evidence="2" id="KW-1185">Reference proteome</keyword>
<sequence length="65" mass="7218">MRLIFFCSSSIVPTEAINVSQRGGCGCGRHFRQISTRKAELVVISPPHSIPSFLLITPYSSTYFL</sequence>
<gene>
    <name evidence="1" type="ORF">K469DRAFT_276940</name>
</gene>
<reference evidence="1" key="1">
    <citation type="journal article" date="2020" name="Stud. Mycol.">
        <title>101 Dothideomycetes genomes: a test case for predicting lifestyles and emergence of pathogens.</title>
        <authorList>
            <person name="Haridas S."/>
            <person name="Albert R."/>
            <person name="Binder M."/>
            <person name="Bloem J."/>
            <person name="Labutti K."/>
            <person name="Salamov A."/>
            <person name="Andreopoulos B."/>
            <person name="Baker S."/>
            <person name="Barry K."/>
            <person name="Bills G."/>
            <person name="Bluhm B."/>
            <person name="Cannon C."/>
            <person name="Castanera R."/>
            <person name="Culley D."/>
            <person name="Daum C."/>
            <person name="Ezra D."/>
            <person name="Gonzalez J."/>
            <person name="Henrissat B."/>
            <person name="Kuo A."/>
            <person name="Liang C."/>
            <person name="Lipzen A."/>
            <person name="Lutzoni F."/>
            <person name="Magnuson J."/>
            <person name="Mondo S."/>
            <person name="Nolan M."/>
            <person name="Ohm R."/>
            <person name="Pangilinan J."/>
            <person name="Park H.-J."/>
            <person name="Ramirez L."/>
            <person name="Alfaro M."/>
            <person name="Sun H."/>
            <person name="Tritt A."/>
            <person name="Yoshinaga Y."/>
            <person name="Zwiers L.-H."/>
            <person name="Turgeon B."/>
            <person name="Goodwin S."/>
            <person name="Spatafora J."/>
            <person name="Crous P."/>
            <person name="Grigoriev I."/>
        </authorList>
    </citation>
    <scope>NUCLEOTIDE SEQUENCE</scope>
    <source>
        <strain evidence="1">CBS 207.26</strain>
    </source>
</reference>
<dbReference type="Proteomes" id="UP000800200">
    <property type="component" value="Unassembled WGS sequence"/>
</dbReference>